<proteinExistence type="predicted"/>
<sequence>MFPVNWQGERVPTMPNKNANKRGIDFVAFAISIKGDMS</sequence>
<accession>C2XSN5</accession>
<reference evidence="1" key="1">
    <citation type="journal article" date="2012" name="Genome Res.">
        <title>Genomic characterization of the Bacillus cereus sensu lato species: Backdrop to the evolution of Bacillus anthracis.</title>
        <authorList>
            <person name="Zwick M.E."/>
            <person name="Joseph S.J."/>
            <person name="Didelot X."/>
            <person name="Chen P.E."/>
            <person name="Bishop-Lilly K.A."/>
            <person name="Stewart A.C."/>
            <person name="Willner K."/>
            <person name="Nolan N."/>
            <person name="Lentz S."/>
            <person name="Thomason M.K."/>
            <person name="Sozhamannan S."/>
            <person name="Mateczun A.J."/>
            <person name="Du L."/>
            <person name="Read T.D."/>
        </authorList>
    </citation>
    <scope>NUCLEOTIDE SEQUENCE [LARGE SCALE GENOMIC DNA]</scope>
    <source>
        <strain evidence="1">AH603</strain>
    </source>
</reference>
<protein>
    <submittedName>
        <fullName evidence="1">Cytochrome c biogenesis protein transmembrane region</fullName>
    </submittedName>
</protein>
<dbReference type="Proteomes" id="UP000001753">
    <property type="component" value="Chromosome"/>
</dbReference>
<dbReference type="AlphaFoldDB" id="C2XSN5"/>
<dbReference type="EMBL" id="ACMP01000059">
    <property type="protein sequence ID" value="EEL71324.1"/>
    <property type="molecule type" value="Genomic_DNA"/>
</dbReference>
<evidence type="ECO:0000313" key="1">
    <source>
        <dbReference type="EMBL" id="EEL71324.1"/>
    </source>
</evidence>
<name>C2XSN5_BACMY</name>
<dbReference type="HOGENOM" id="CLU_3324236_0_0_9"/>
<keyword evidence="1" id="KW-0812">Transmembrane</keyword>
<comment type="caution">
    <text evidence="1">The sequence shown here is derived from an EMBL/GenBank/DDBJ whole genome shotgun (WGS) entry which is preliminary data.</text>
</comment>
<keyword evidence="1" id="KW-0472">Membrane</keyword>
<gene>
    <name evidence="1" type="ORF">bcere0026_17030</name>
</gene>
<organism evidence="1">
    <name type="scientific">Bacillus mycoides</name>
    <dbReference type="NCBI Taxonomy" id="1405"/>
    <lineage>
        <taxon>Bacteria</taxon>
        <taxon>Bacillati</taxon>
        <taxon>Bacillota</taxon>
        <taxon>Bacilli</taxon>
        <taxon>Bacillales</taxon>
        <taxon>Bacillaceae</taxon>
        <taxon>Bacillus</taxon>
        <taxon>Bacillus cereus group</taxon>
    </lineage>
</organism>